<organism evidence="1 2">
    <name type="scientific">Smallanthus sonchifolius</name>
    <dbReference type="NCBI Taxonomy" id="185202"/>
    <lineage>
        <taxon>Eukaryota</taxon>
        <taxon>Viridiplantae</taxon>
        <taxon>Streptophyta</taxon>
        <taxon>Embryophyta</taxon>
        <taxon>Tracheophyta</taxon>
        <taxon>Spermatophyta</taxon>
        <taxon>Magnoliopsida</taxon>
        <taxon>eudicotyledons</taxon>
        <taxon>Gunneridae</taxon>
        <taxon>Pentapetalae</taxon>
        <taxon>asterids</taxon>
        <taxon>campanulids</taxon>
        <taxon>Asterales</taxon>
        <taxon>Asteraceae</taxon>
        <taxon>Asteroideae</taxon>
        <taxon>Heliantheae alliance</taxon>
        <taxon>Millerieae</taxon>
        <taxon>Smallanthus</taxon>
    </lineage>
</organism>
<evidence type="ECO:0000313" key="2">
    <source>
        <dbReference type="Proteomes" id="UP001056120"/>
    </source>
</evidence>
<dbReference type="EMBL" id="CM042030">
    <property type="protein sequence ID" value="KAI3786940.1"/>
    <property type="molecule type" value="Genomic_DNA"/>
</dbReference>
<comment type="caution">
    <text evidence="1">The sequence shown here is derived from an EMBL/GenBank/DDBJ whole genome shotgun (WGS) entry which is preliminary data.</text>
</comment>
<gene>
    <name evidence="1" type="ORF">L1987_41032</name>
</gene>
<sequence>MVYKLYNSEMGVKGFVYDGEKTSFTVGLLPGTKLEFPVLLENLSSNRTVCCGSPNTGETKRSRFHLNPSLHEAVRVLGVLLRQHAVKQIAKGNHPVTFAVAGCETQYVNVTVLPSFGLFEGSSVTAKEMWGKMEQDLIMVTLIRAPQFLQQLGIGVHKSVF</sequence>
<protein>
    <submittedName>
        <fullName evidence="1">Uncharacterized protein</fullName>
    </submittedName>
</protein>
<accession>A0ACB9GV23</accession>
<reference evidence="2" key="1">
    <citation type="journal article" date="2022" name="Mol. Ecol. Resour.">
        <title>The genomes of chicory, endive, great burdock and yacon provide insights into Asteraceae palaeo-polyploidization history and plant inulin production.</title>
        <authorList>
            <person name="Fan W."/>
            <person name="Wang S."/>
            <person name="Wang H."/>
            <person name="Wang A."/>
            <person name="Jiang F."/>
            <person name="Liu H."/>
            <person name="Zhao H."/>
            <person name="Xu D."/>
            <person name="Zhang Y."/>
        </authorList>
    </citation>
    <scope>NUCLEOTIDE SEQUENCE [LARGE SCALE GENOMIC DNA]</scope>
    <source>
        <strain evidence="2">cv. Yunnan</strain>
    </source>
</reference>
<evidence type="ECO:0000313" key="1">
    <source>
        <dbReference type="EMBL" id="KAI3786940.1"/>
    </source>
</evidence>
<reference evidence="1 2" key="2">
    <citation type="journal article" date="2022" name="Mol. Ecol. Resour.">
        <title>The genomes of chicory, endive, great burdock and yacon provide insights into Asteraceae paleo-polyploidization history and plant inulin production.</title>
        <authorList>
            <person name="Fan W."/>
            <person name="Wang S."/>
            <person name="Wang H."/>
            <person name="Wang A."/>
            <person name="Jiang F."/>
            <person name="Liu H."/>
            <person name="Zhao H."/>
            <person name="Xu D."/>
            <person name="Zhang Y."/>
        </authorList>
    </citation>
    <scope>NUCLEOTIDE SEQUENCE [LARGE SCALE GENOMIC DNA]</scope>
    <source>
        <strain evidence="2">cv. Yunnan</strain>
        <tissue evidence="1">Leaves</tissue>
    </source>
</reference>
<dbReference type="Proteomes" id="UP001056120">
    <property type="component" value="Linkage Group LG13"/>
</dbReference>
<proteinExistence type="predicted"/>
<keyword evidence="2" id="KW-1185">Reference proteome</keyword>
<name>A0ACB9GV23_9ASTR</name>